<evidence type="ECO:0000313" key="2">
    <source>
        <dbReference type="EMBL" id="AYV80532.1"/>
    </source>
</evidence>
<name>A0A3G5A056_9VIRU</name>
<gene>
    <name evidence="2" type="ORF">Harvfovirus2_62</name>
</gene>
<feature type="coiled-coil region" evidence="1">
    <location>
        <begin position="80"/>
        <end position="134"/>
    </location>
</feature>
<keyword evidence="1" id="KW-0175">Coiled coil</keyword>
<protein>
    <submittedName>
        <fullName evidence="2">Uncharacterized protein</fullName>
    </submittedName>
</protein>
<proteinExistence type="predicted"/>
<organism evidence="2">
    <name type="scientific">Harvfovirus sp</name>
    <dbReference type="NCBI Taxonomy" id="2487768"/>
    <lineage>
        <taxon>Viruses</taxon>
        <taxon>Varidnaviria</taxon>
        <taxon>Bamfordvirae</taxon>
        <taxon>Nucleocytoviricota</taxon>
        <taxon>Megaviricetes</taxon>
        <taxon>Imitervirales</taxon>
        <taxon>Mimiviridae</taxon>
        <taxon>Klosneuvirinae</taxon>
    </lineage>
</organism>
<evidence type="ECO:0000256" key="1">
    <source>
        <dbReference type="SAM" id="Coils"/>
    </source>
</evidence>
<reference evidence="2" key="1">
    <citation type="submission" date="2018-10" db="EMBL/GenBank/DDBJ databases">
        <title>Hidden diversity of soil giant viruses.</title>
        <authorList>
            <person name="Schulz F."/>
            <person name="Alteio L."/>
            <person name="Goudeau D."/>
            <person name="Ryan E.M."/>
            <person name="Malmstrom R.R."/>
            <person name="Blanchard J."/>
            <person name="Woyke T."/>
        </authorList>
    </citation>
    <scope>NUCLEOTIDE SEQUENCE</scope>
    <source>
        <strain evidence="2">HAV1</strain>
    </source>
</reference>
<accession>A0A3G5A056</accession>
<sequence>MKFTCDKCNFETISRTDFNRHKNCNKHKKNILNNIQFVTKQPEPLNCIIPDNTDKDKIKQLEEDLFQSKVKLTQISTEFLKEKYNALDSLRKEKDEEIKRIQTVKDEEIKKLYKELEEIRNRRYEDKVNEVKELKNNGNSRMGISDNIQSFEMLRSKQNINALTYVRKYFKTTGPPIKNFNEQNLLGKDDKEIAENAIRCYREKEFHKYIGKILIGVYKKDDFKTQTFWCSDVNRVVYIFRMKLDEELDWMKDEKGLKLSEYIIKPALVYVKIAITKYLDDLKKDINAGNVVKSLHVQNYCTALIDEIEQNLQTPVILKYIASFFKLDFLNFNPNSIPTDKVLFEDQQEESESYDHHS</sequence>
<dbReference type="EMBL" id="MK072244">
    <property type="protein sequence ID" value="AYV80532.1"/>
    <property type="molecule type" value="Genomic_DNA"/>
</dbReference>